<reference evidence="2 3" key="1">
    <citation type="journal article" date="2024" name="Commun. Biol.">
        <title>Comparative genomic analysis of thermophilic fungi reveals convergent evolutionary adaptations and gene losses.</title>
        <authorList>
            <person name="Steindorff A.S."/>
            <person name="Aguilar-Pontes M.V."/>
            <person name="Robinson A.J."/>
            <person name="Andreopoulos B."/>
            <person name="LaButti K."/>
            <person name="Kuo A."/>
            <person name="Mondo S."/>
            <person name="Riley R."/>
            <person name="Otillar R."/>
            <person name="Haridas S."/>
            <person name="Lipzen A."/>
            <person name="Grimwood J."/>
            <person name="Schmutz J."/>
            <person name="Clum A."/>
            <person name="Reid I.D."/>
            <person name="Moisan M.C."/>
            <person name="Butler G."/>
            <person name="Nguyen T.T.M."/>
            <person name="Dewar K."/>
            <person name="Conant G."/>
            <person name="Drula E."/>
            <person name="Henrissat B."/>
            <person name="Hansel C."/>
            <person name="Singer S."/>
            <person name="Hutchinson M.I."/>
            <person name="de Vries R.P."/>
            <person name="Natvig D.O."/>
            <person name="Powell A.J."/>
            <person name="Tsang A."/>
            <person name="Grigoriev I.V."/>
        </authorList>
    </citation>
    <scope>NUCLEOTIDE SEQUENCE [LARGE SCALE GENOMIC DNA]</scope>
    <source>
        <strain evidence="2 3">CBS 494.80</strain>
    </source>
</reference>
<protein>
    <recommendedName>
        <fullName evidence="4">SprT-like domain-containing protein</fullName>
    </recommendedName>
</protein>
<comment type="caution">
    <text evidence="2">The sequence shown here is derived from an EMBL/GenBank/DDBJ whole genome shotgun (WGS) entry which is preliminary data.</text>
</comment>
<dbReference type="EMBL" id="JAZHXI010000003">
    <property type="protein sequence ID" value="KAL2073880.1"/>
    <property type="molecule type" value="Genomic_DNA"/>
</dbReference>
<evidence type="ECO:0008006" key="4">
    <source>
        <dbReference type="Google" id="ProtNLM"/>
    </source>
</evidence>
<evidence type="ECO:0000256" key="1">
    <source>
        <dbReference type="SAM" id="MobiDB-lite"/>
    </source>
</evidence>
<feature type="compositionally biased region" description="Basic and acidic residues" evidence="1">
    <location>
        <begin position="35"/>
        <end position="45"/>
    </location>
</feature>
<feature type="region of interest" description="Disordered" evidence="1">
    <location>
        <begin position="1"/>
        <end position="50"/>
    </location>
</feature>
<organism evidence="2 3">
    <name type="scientific">Oculimacula yallundae</name>
    <dbReference type="NCBI Taxonomy" id="86028"/>
    <lineage>
        <taxon>Eukaryota</taxon>
        <taxon>Fungi</taxon>
        <taxon>Dikarya</taxon>
        <taxon>Ascomycota</taxon>
        <taxon>Pezizomycotina</taxon>
        <taxon>Leotiomycetes</taxon>
        <taxon>Helotiales</taxon>
        <taxon>Ploettnerulaceae</taxon>
        <taxon>Oculimacula</taxon>
    </lineage>
</organism>
<feature type="compositionally biased region" description="Basic residues" evidence="1">
    <location>
        <begin position="1"/>
        <end position="15"/>
    </location>
</feature>
<evidence type="ECO:0000313" key="2">
    <source>
        <dbReference type="EMBL" id="KAL2073880.1"/>
    </source>
</evidence>
<gene>
    <name evidence="2" type="ORF">VTL71DRAFT_11206</name>
</gene>
<keyword evidence="3" id="KW-1185">Reference proteome</keyword>
<feature type="region of interest" description="Disordered" evidence="1">
    <location>
        <begin position="262"/>
        <end position="283"/>
    </location>
</feature>
<feature type="compositionally biased region" description="Basic residues" evidence="1">
    <location>
        <begin position="267"/>
        <end position="283"/>
    </location>
</feature>
<evidence type="ECO:0000313" key="3">
    <source>
        <dbReference type="Proteomes" id="UP001595075"/>
    </source>
</evidence>
<sequence>MPFHKHGQTKPSRSRGHSDQSSHKPTGKHSSKIHSNTDTHPKIEDDFPNAKPEAYFGRDLVKTLRDNAARDITTRLDDHEISVLKLPIPVPSSVRESKKLMNTYFLIFDRAFFFNLLGKDRKDHIIIYDDHGDSGRLGYCEDSLIYINMTSHRAQPGFLGEKQVTTLLHEMLHMFFFLFACNCTKCEKRTAEQGGFGETGHGSTWANAMIYLQEALAREVRWNVFCGIEVSIDREMKASGWQPRPEQFERWKMSPLIAPLRPEKDHKHPIHKKRKKKSLCAVM</sequence>
<dbReference type="Proteomes" id="UP001595075">
    <property type="component" value="Unassembled WGS sequence"/>
</dbReference>
<proteinExistence type="predicted"/>
<name>A0ABR4CV97_9HELO</name>
<accession>A0ABR4CV97</accession>